<evidence type="ECO:0000256" key="5">
    <source>
        <dbReference type="ARBA" id="ARBA00022833"/>
    </source>
</evidence>
<proteinExistence type="inferred from homology"/>
<dbReference type="EMBL" id="JARGDH010000001">
    <property type="protein sequence ID" value="KAL0280163.1"/>
    <property type="molecule type" value="Genomic_DNA"/>
</dbReference>
<keyword evidence="2" id="KW-0479">Metal-binding</keyword>
<keyword evidence="5" id="KW-0862">Zinc</keyword>
<evidence type="ECO:0000259" key="8">
    <source>
        <dbReference type="SMART" id="SM00438"/>
    </source>
</evidence>
<organism evidence="9">
    <name type="scientific">Menopon gallinae</name>
    <name type="common">poultry shaft louse</name>
    <dbReference type="NCBI Taxonomy" id="328185"/>
    <lineage>
        <taxon>Eukaryota</taxon>
        <taxon>Metazoa</taxon>
        <taxon>Ecdysozoa</taxon>
        <taxon>Arthropoda</taxon>
        <taxon>Hexapoda</taxon>
        <taxon>Insecta</taxon>
        <taxon>Pterygota</taxon>
        <taxon>Neoptera</taxon>
        <taxon>Paraneoptera</taxon>
        <taxon>Psocodea</taxon>
        <taxon>Troctomorpha</taxon>
        <taxon>Phthiraptera</taxon>
        <taxon>Amblycera</taxon>
        <taxon>Menoponidae</taxon>
        <taxon>Menopon</taxon>
    </lineage>
</organism>
<feature type="domain" description="NF-X1-type" evidence="8">
    <location>
        <begin position="663"/>
        <end position="681"/>
    </location>
</feature>
<dbReference type="GO" id="GO:0000977">
    <property type="term" value="F:RNA polymerase II transcription regulatory region sequence-specific DNA binding"/>
    <property type="evidence" value="ECO:0007669"/>
    <property type="project" value="TreeGrafter"/>
</dbReference>
<feature type="domain" description="NF-X1-type" evidence="8">
    <location>
        <begin position="378"/>
        <end position="397"/>
    </location>
</feature>
<dbReference type="GO" id="GO:0000981">
    <property type="term" value="F:DNA-binding transcription factor activity, RNA polymerase II-specific"/>
    <property type="evidence" value="ECO:0007669"/>
    <property type="project" value="TreeGrafter"/>
</dbReference>
<keyword evidence="3" id="KW-0677">Repeat</keyword>
<feature type="domain" description="NF-X1-type" evidence="8">
    <location>
        <begin position="623"/>
        <end position="653"/>
    </location>
</feature>
<dbReference type="AlphaFoldDB" id="A0AAW2IEI0"/>
<evidence type="ECO:0000256" key="7">
    <source>
        <dbReference type="SAM" id="Phobius"/>
    </source>
</evidence>
<evidence type="ECO:0000256" key="2">
    <source>
        <dbReference type="ARBA" id="ARBA00022723"/>
    </source>
</evidence>
<evidence type="ECO:0000313" key="9">
    <source>
        <dbReference type="EMBL" id="KAL0280163.1"/>
    </source>
</evidence>
<feature type="domain" description="NF-X1-type" evidence="8">
    <location>
        <begin position="725"/>
        <end position="746"/>
    </location>
</feature>
<dbReference type="Pfam" id="PF01422">
    <property type="entry name" value="zf-NF-X1"/>
    <property type="match status" value="11"/>
</dbReference>
<dbReference type="PANTHER" id="PTHR12360">
    <property type="entry name" value="NUCLEAR TRANSCRIPTION FACTOR, X-BOX BINDING 1 NFX1"/>
    <property type="match status" value="1"/>
</dbReference>
<feature type="compositionally biased region" description="Polar residues" evidence="6">
    <location>
        <begin position="15"/>
        <end position="37"/>
    </location>
</feature>
<feature type="domain" description="NF-X1-type" evidence="8">
    <location>
        <begin position="325"/>
        <end position="344"/>
    </location>
</feature>
<accession>A0AAW2IEI0</accession>
<dbReference type="GO" id="GO:0005634">
    <property type="term" value="C:nucleus"/>
    <property type="evidence" value="ECO:0007669"/>
    <property type="project" value="InterPro"/>
</dbReference>
<feature type="domain" description="NF-X1-type" evidence="8">
    <location>
        <begin position="272"/>
        <end position="291"/>
    </location>
</feature>
<dbReference type="PANTHER" id="PTHR12360:SF1">
    <property type="entry name" value="NF-X1-TYPE ZINC FINGER PROTEIN NFXL1"/>
    <property type="match status" value="1"/>
</dbReference>
<keyword evidence="4" id="KW-0863">Zinc-finger</keyword>
<feature type="domain" description="NF-X1-type" evidence="8">
    <location>
        <begin position="543"/>
        <end position="585"/>
    </location>
</feature>
<evidence type="ECO:0000256" key="1">
    <source>
        <dbReference type="ARBA" id="ARBA00007269"/>
    </source>
</evidence>
<keyword evidence="7" id="KW-0812">Transmembrane</keyword>
<feature type="domain" description="NF-X1-type" evidence="8">
    <location>
        <begin position="430"/>
        <end position="449"/>
    </location>
</feature>
<feature type="transmembrane region" description="Helical" evidence="7">
    <location>
        <begin position="844"/>
        <end position="864"/>
    </location>
</feature>
<protein>
    <recommendedName>
        <fullName evidence="8">NF-X1-type domain-containing protein</fullName>
    </recommendedName>
</protein>
<feature type="region of interest" description="Disordered" evidence="6">
    <location>
        <begin position="1"/>
        <end position="38"/>
    </location>
</feature>
<gene>
    <name evidence="9" type="ORF">PYX00_001538</name>
</gene>
<dbReference type="CDD" id="cd06008">
    <property type="entry name" value="NF-X1-zinc-finger"/>
    <property type="match status" value="6"/>
</dbReference>
<dbReference type="CDD" id="cd16697">
    <property type="entry name" value="RING-CH-C4HC3_NFXL1"/>
    <property type="match status" value="1"/>
</dbReference>
<dbReference type="SMART" id="SM00438">
    <property type="entry name" value="ZnF_NFX"/>
    <property type="match status" value="11"/>
</dbReference>
<dbReference type="InterPro" id="IPR000967">
    <property type="entry name" value="Znf_NFX1"/>
</dbReference>
<feature type="domain" description="NF-X1-type" evidence="8">
    <location>
        <begin position="514"/>
        <end position="534"/>
    </location>
</feature>
<feature type="domain" description="NF-X1-type" evidence="8">
    <location>
        <begin position="219"/>
        <end position="237"/>
    </location>
</feature>
<feature type="domain" description="NF-X1-type" evidence="8">
    <location>
        <begin position="457"/>
        <end position="476"/>
    </location>
</feature>
<evidence type="ECO:0000256" key="3">
    <source>
        <dbReference type="ARBA" id="ARBA00022737"/>
    </source>
</evidence>
<comment type="caution">
    <text evidence="9">The sequence shown here is derived from an EMBL/GenBank/DDBJ whole genome shotgun (WGS) entry which is preliminary data.</text>
</comment>
<keyword evidence="7" id="KW-1133">Transmembrane helix</keyword>
<keyword evidence="7" id="KW-0472">Membrane</keyword>
<name>A0AAW2IEI0_9NEOP</name>
<evidence type="ECO:0000256" key="4">
    <source>
        <dbReference type="ARBA" id="ARBA00022771"/>
    </source>
</evidence>
<sequence length="865" mass="96289">MSCLPGVGRGENPWKQESLTQKMKQNGQISENNVNNTSDDRFRIVREEMLASVQKHLNNEYESSSDEEDIESEPILRSLLKDYSELNKTETGLEKTRQFLENSLQSDAGTCLICIATIKRIDPIWNCAKCFGFFHINCIQKWAKDSIFQRKQAEEDLPSFRKTYKITWPCPKCRNEYEKNNIPQRYFCFCGKVEDPTYQAFLIPHSCGERCDKLLKPECGHTCLLLCHPGPCPPCPKTVQTYCHCKKQGPKVQRCNNRDWSCGLKCGKPLLCKKHSCEALCHSDECPPCSKESVQSCNCGLQKKKMSCMSPEWQCNKVCGTPFSCGFHSCTVICHSGGCGDCPRSQKRACPCGKSEFQLPCTEDVPTCNETCGKSLECGVHFCSQKCHKGSCGTCLETVVKVCRCGQKKKEFLCQKEFLCASKCKRMKNCGRHPCNRKCCDMNCPPCEKQCGRSLPCGNHKCEAICHRGQCYPCSEVVEISCRCGATVITVPCGREKRTKPPRCSKLCTIPPKCHHSSSVPHLCHFGECPPCQITCGKERKSCAHKCSAPCHSAVWQMVNGNSCPAGPWEAAQGQLKRINLPCPECEVPVPVTCPGGHKTTELPCYLADSRCCPGPCGRILKCGNHGCEKECHEVLGAPNSTEAGENCMECESECLKERPAGCTHRCPNPCHPGECPPCMMSIKMKCHCGVAFLYVRCGDIISAVPETREALLSCGNPCPNDYPCGHRCRTTCHSGPCPDPELCKRKVKLRCKCGNVKKEVACDVKRSSKVKTVECTDSCLAKMNEQKKAGELKLERQKSVKEEKQPKKLDKKLLGKRKRTDEVAAEVDSSAVPVKVDENLLNFRFVMVCILIAVVASILFYLIQ</sequence>
<evidence type="ECO:0000256" key="6">
    <source>
        <dbReference type="SAM" id="MobiDB-lite"/>
    </source>
</evidence>
<comment type="similarity">
    <text evidence="1">Belongs to the NFX1 family.</text>
</comment>
<reference evidence="9" key="1">
    <citation type="journal article" date="2024" name="Gigascience">
        <title>Chromosome-level genome of the poultry shaft louse Menopon gallinae provides insight into the host-switching and adaptive evolution of parasitic lice.</title>
        <authorList>
            <person name="Xu Y."/>
            <person name="Ma L."/>
            <person name="Liu S."/>
            <person name="Liang Y."/>
            <person name="Liu Q."/>
            <person name="He Z."/>
            <person name="Tian L."/>
            <person name="Duan Y."/>
            <person name="Cai W."/>
            <person name="Li H."/>
            <person name="Song F."/>
        </authorList>
    </citation>
    <scope>NUCLEOTIDE SEQUENCE</scope>
    <source>
        <strain evidence="9">Cailab_2023a</strain>
    </source>
</reference>
<dbReference type="InterPro" id="IPR034078">
    <property type="entry name" value="NFX1_fam"/>
</dbReference>
<dbReference type="GO" id="GO:0008270">
    <property type="term" value="F:zinc ion binding"/>
    <property type="evidence" value="ECO:0007669"/>
    <property type="project" value="UniProtKB-KW"/>
</dbReference>